<feature type="compositionally biased region" description="Polar residues" evidence="1">
    <location>
        <begin position="97"/>
        <end position="112"/>
    </location>
</feature>
<dbReference type="AlphaFoldDB" id="A0AAD9WAX3"/>
<proteinExistence type="predicted"/>
<feature type="region of interest" description="Disordered" evidence="1">
    <location>
        <begin position="87"/>
        <end position="129"/>
    </location>
</feature>
<feature type="region of interest" description="Disordered" evidence="1">
    <location>
        <begin position="378"/>
        <end position="425"/>
    </location>
</feature>
<evidence type="ECO:0000313" key="3">
    <source>
        <dbReference type="EMBL" id="KAK2623703.1"/>
    </source>
</evidence>
<comment type="caution">
    <text evidence="3">The sequence shown here is derived from an EMBL/GenBank/DDBJ whole genome shotgun (WGS) entry which is preliminary data.</text>
</comment>
<sequence length="625" mass="70747">MNHLPGELMAPITFPRHFATGPSDGTMPRDWRAYRAEIERLYVKEKRPLEEVRHIFREEHGFNASMRAYQMRLDDWGLETDQADRASPHARSWSAGGLTSTSKNSLRSTTSAGPGRIRERRGSSSPEIGKAARFARLTRGPFDVCSAFERLLSRWHPGPDSTLRCFQHPDYKKWSKRSNPDHGPILFKLIEALVPPQEQFELNKAFLETDLRYHSDPSYPFHAWRCAWRRLLRGENSGAQPGDDEDDDGELPYGAEEWEHAKETLREDAVISQVAGEKFLDSALVVMAERRLTACRDHPHQRGNRRKYLNVLKDFRHMRVDVDPSFYKDSLRIIELETEESGEASRQDCWSSRDDLADEFRHKYLRLVNDCVQVERSGSGRSLPLHHDDPADLAAAPYPSPSTTHPVRNSEPPSTPIPRASASTSTNADASTVFQTLVAKWKTLDSFTEYAHSLLAVDGTAISFLLPAPPCPNLFAQIASRLPPTEQFALTSALLLAFSALPPTSLAAPSAWFLHWWSSVSASPSWATCLARLDLPRTTAHLEALMGPPAAKLFLDAAVLLVAEKLMLRIKDLLGQAKRRRDASPEARRRCKSWEGEYMDILRELYAREVRVDQAWTVYLTNVIF</sequence>
<dbReference type="Pfam" id="PF14420">
    <property type="entry name" value="Clr5"/>
    <property type="match status" value="1"/>
</dbReference>
<dbReference type="PANTHER" id="PTHR38788">
    <property type="entry name" value="CLR5 DOMAIN-CONTAINING PROTEIN"/>
    <property type="match status" value="1"/>
</dbReference>
<dbReference type="InterPro" id="IPR025676">
    <property type="entry name" value="Clr5_dom"/>
</dbReference>
<accession>A0AAD9WAX3</accession>
<evidence type="ECO:0000259" key="2">
    <source>
        <dbReference type="Pfam" id="PF14420"/>
    </source>
</evidence>
<evidence type="ECO:0000313" key="4">
    <source>
        <dbReference type="Proteomes" id="UP001285354"/>
    </source>
</evidence>
<evidence type="ECO:0000256" key="1">
    <source>
        <dbReference type="SAM" id="MobiDB-lite"/>
    </source>
</evidence>
<keyword evidence="4" id="KW-1185">Reference proteome</keyword>
<dbReference type="EMBL" id="JAUBYV010000012">
    <property type="protein sequence ID" value="KAK2623703.1"/>
    <property type="molecule type" value="Genomic_DNA"/>
</dbReference>
<dbReference type="PANTHER" id="PTHR38788:SF3">
    <property type="entry name" value="CLR5 DOMAIN-CONTAINING PROTEIN"/>
    <property type="match status" value="1"/>
</dbReference>
<dbReference type="Proteomes" id="UP001285354">
    <property type="component" value="Unassembled WGS sequence"/>
</dbReference>
<gene>
    <name evidence="3" type="ORF">QTJ16_006884</name>
</gene>
<feature type="domain" description="Clr5" evidence="2">
    <location>
        <begin position="27"/>
        <end position="79"/>
    </location>
</feature>
<organism evidence="3 4">
    <name type="scientific">Diplocarpon rosae</name>
    <dbReference type="NCBI Taxonomy" id="946125"/>
    <lineage>
        <taxon>Eukaryota</taxon>
        <taxon>Fungi</taxon>
        <taxon>Dikarya</taxon>
        <taxon>Ascomycota</taxon>
        <taxon>Pezizomycotina</taxon>
        <taxon>Leotiomycetes</taxon>
        <taxon>Helotiales</taxon>
        <taxon>Drepanopezizaceae</taxon>
        <taxon>Diplocarpon</taxon>
    </lineage>
</organism>
<reference evidence="3" key="1">
    <citation type="submission" date="2023-06" db="EMBL/GenBank/DDBJ databases">
        <title>Draft genome of Marssonina rosae.</title>
        <authorList>
            <person name="Cheng Q."/>
        </authorList>
    </citation>
    <scope>NUCLEOTIDE SEQUENCE</scope>
    <source>
        <strain evidence="3">R4</strain>
    </source>
</reference>
<protein>
    <recommendedName>
        <fullName evidence="2">Clr5 domain-containing protein</fullName>
    </recommendedName>
</protein>
<name>A0AAD9WAX3_9HELO</name>